<dbReference type="GO" id="GO:0004497">
    <property type="term" value="F:monooxygenase activity"/>
    <property type="evidence" value="ECO:0007669"/>
    <property type="project" value="UniProtKB-KW"/>
</dbReference>
<dbReference type="InterPro" id="IPR017972">
    <property type="entry name" value="Cyt_P450_CS"/>
</dbReference>
<feature type="transmembrane region" description="Helical" evidence="12">
    <location>
        <begin position="18"/>
        <end position="38"/>
    </location>
</feature>
<dbReference type="PANTHER" id="PTHR24286">
    <property type="entry name" value="CYTOCHROME P450 26"/>
    <property type="match status" value="1"/>
</dbReference>
<keyword evidence="10 11" id="KW-0349">Heme</keyword>
<evidence type="ECO:0000256" key="8">
    <source>
        <dbReference type="ARBA" id="ARBA00023004"/>
    </source>
</evidence>
<keyword evidence="5" id="KW-0752">Steroid biosynthesis</keyword>
<keyword evidence="5" id="KW-0444">Lipid biosynthesis</keyword>
<evidence type="ECO:0000256" key="4">
    <source>
        <dbReference type="ARBA" id="ARBA00022723"/>
    </source>
</evidence>
<evidence type="ECO:0000256" key="11">
    <source>
        <dbReference type="RuleBase" id="RU000461"/>
    </source>
</evidence>
<feature type="binding site" description="axial binding residue" evidence="10">
    <location>
        <position position="443"/>
    </location>
    <ligand>
        <name>heme</name>
        <dbReference type="ChEBI" id="CHEBI:30413"/>
    </ligand>
    <ligandPart>
        <name>Fe</name>
        <dbReference type="ChEBI" id="CHEBI:18248"/>
    </ligandPart>
</feature>
<keyword evidence="5" id="KW-0443">Lipid metabolism</keyword>
<keyword evidence="11" id="KW-0503">Monooxygenase</keyword>
<reference evidence="13" key="1">
    <citation type="journal article" date="2023" name="GigaByte">
        <title>Genome assembly of the bearded iris, Iris pallida Lam.</title>
        <authorList>
            <person name="Bruccoleri R.E."/>
            <person name="Oakeley E.J."/>
            <person name="Faust A.M.E."/>
            <person name="Altorfer M."/>
            <person name="Dessus-Babus S."/>
            <person name="Burckhardt D."/>
            <person name="Oertli M."/>
            <person name="Naumann U."/>
            <person name="Petersen F."/>
            <person name="Wong J."/>
        </authorList>
    </citation>
    <scope>NUCLEOTIDE SEQUENCE</scope>
    <source>
        <strain evidence="13">GSM-AAB239-AS_SAM_17_03QT</strain>
    </source>
</reference>
<dbReference type="InterPro" id="IPR002401">
    <property type="entry name" value="Cyt_P450_E_grp-I"/>
</dbReference>
<dbReference type="Gene3D" id="1.10.630.10">
    <property type="entry name" value="Cytochrome P450"/>
    <property type="match status" value="1"/>
</dbReference>
<comment type="subcellular location">
    <subcellularLocation>
        <location evidence="1">Membrane</location>
        <topology evidence="1">Single-pass membrane protein</topology>
    </subcellularLocation>
</comment>
<keyword evidence="4 10" id="KW-0479">Metal-binding</keyword>
<dbReference type="GO" id="GO:0016125">
    <property type="term" value="P:sterol metabolic process"/>
    <property type="evidence" value="ECO:0007669"/>
    <property type="project" value="TreeGrafter"/>
</dbReference>
<evidence type="ECO:0000256" key="12">
    <source>
        <dbReference type="SAM" id="Phobius"/>
    </source>
</evidence>
<dbReference type="PRINTS" id="PR00385">
    <property type="entry name" value="P450"/>
</dbReference>
<evidence type="ECO:0000256" key="2">
    <source>
        <dbReference type="ARBA" id="ARBA00010617"/>
    </source>
</evidence>
<dbReference type="AlphaFoldDB" id="A0AAX6GVS0"/>
<accession>A0AAX6GVS0</accession>
<comment type="similarity">
    <text evidence="2 11">Belongs to the cytochrome P450 family.</text>
</comment>
<keyword evidence="14" id="KW-1185">Reference proteome</keyword>
<dbReference type="GO" id="GO:0005506">
    <property type="term" value="F:iron ion binding"/>
    <property type="evidence" value="ECO:0007669"/>
    <property type="project" value="InterPro"/>
</dbReference>
<dbReference type="InterPro" id="IPR001128">
    <property type="entry name" value="Cyt_P450"/>
</dbReference>
<evidence type="ECO:0000313" key="14">
    <source>
        <dbReference type="Proteomes" id="UP001140949"/>
    </source>
</evidence>
<sequence length="494" mass="55907">MGEATIMSTAGGGGGATVVVPVVVLPLVAILVMTYLFLKRSTTNVRKGDANFPPGYSGWPLVGEFFEFMKPFPSYTPGTYMTKRIQKFGKIFTTNLLGKKMIVSADAELTRLMLTNEMKTFETEWPEHYKKLMGESSILILNGEEHRLLRNSVLNFFSFARLESHFLKDANEIATGIMSSWREGKVISALGASETYTLDFALKNVMGMRPGEPEVEQFRHDYHEFREGLLFALPINFPGTLYNKSLKARGKVQKVIRRIYDERRKIEGCRGPRGDDYIGWTMSGTNLTRDMICDLMQGALFASEETTSRAISLIMFFLEGSPKALEHLREEHLKVRMPRDKDGWSMLSWEGYKQLQFTQCVINESLRLGNITRFLVKKALADVTFKGYLITKGTPVVASFASAHFDPSLFKDPESFDPWRWQTSSGILKTNNFFPFSGGPRLCPGAELARVEIAVFLHHLLLNFDYKLADDDKPTAFPVINFPKGYPIKVTPRE</sequence>
<dbReference type="GO" id="GO:0020037">
    <property type="term" value="F:heme binding"/>
    <property type="evidence" value="ECO:0007669"/>
    <property type="project" value="InterPro"/>
</dbReference>
<evidence type="ECO:0000256" key="3">
    <source>
        <dbReference type="ARBA" id="ARBA00022692"/>
    </source>
</evidence>
<evidence type="ECO:0000256" key="6">
    <source>
        <dbReference type="ARBA" id="ARBA00022989"/>
    </source>
</evidence>
<evidence type="ECO:0000256" key="10">
    <source>
        <dbReference type="PIRSR" id="PIRSR602401-1"/>
    </source>
</evidence>
<dbReference type="GO" id="GO:0016020">
    <property type="term" value="C:membrane"/>
    <property type="evidence" value="ECO:0007669"/>
    <property type="project" value="UniProtKB-SubCell"/>
</dbReference>
<dbReference type="PANTHER" id="PTHR24286:SF194">
    <property type="entry name" value="STEROID (22S)-HYDROXYLASE"/>
    <property type="match status" value="1"/>
</dbReference>
<dbReference type="Proteomes" id="UP001140949">
    <property type="component" value="Unassembled WGS sequence"/>
</dbReference>
<dbReference type="InterPro" id="IPR036396">
    <property type="entry name" value="Cyt_P450_sf"/>
</dbReference>
<keyword evidence="9 12" id="KW-0472">Membrane</keyword>
<keyword evidence="6 12" id="KW-1133">Transmembrane helix</keyword>
<dbReference type="EMBL" id="JANAVB010016192">
    <property type="protein sequence ID" value="KAJ6832408.1"/>
    <property type="molecule type" value="Genomic_DNA"/>
</dbReference>
<keyword evidence="8 10" id="KW-0408">Iron</keyword>
<dbReference type="GO" id="GO:0016705">
    <property type="term" value="F:oxidoreductase activity, acting on paired donors, with incorporation or reduction of molecular oxygen"/>
    <property type="evidence" value="ECO:0007669"/>
    <property type="project" value="InterPro"/>
</dbReference>
<dbReference type="Pfam" id="PF00067">
    <property type="entry name" value="p450"/>
    <property type="match status" value="1"/>
</dbReference>
<dbReference type="PRINTS" id="PR00463">
    <property type="entry name" value="EP450I"/>
</dbReference>
<gene>
    <name evidence="13" type="ORF">M6B38_344355</name>
</gene>
<keyword evidence="3 12" id="KW-0812">Transmembrane</keyword>
<dbReference type="GO" id="GO:0016132">
    <property type="term" value="P:brassinosteroid biosynthetic process"/>
    <property type="evidence" value="ECO:0007669"/>
    <property type="project" value="TreeGrafter"/>
</dbReference>
<comment type="cofactor">
    <cofactor evidence="10">
        <name>heme</name>
        <dbReference type="ChEBI" id="CHEBI:30413"/>
    </cofactor>
</comment>
<reference evidence="13" key="2">
    <citation type="submission" date="2023-04" db="EMBL/GenBank/DDBJ databases">
        <authorList>
            <person name="Bruccoleri R.E."/>
            <person name="Oakeley E.J."/>
            <person name="Faust A.-M."/>
            <person name="Dessus-Babus S."/>
            <person name="Altorfer M."/>
            <person name="Burckhardt D."/>
            <person name="Oertli M."/>
            <person name="Naumann U."/>
            <person name="Petersen F."/>
            <person name="Wong J."/>
        </authorList>
    </citation>
    <scope>NUCLEOTIDE SEQUENCE</scope>
    <source>
        <strain evidence="13">GSM-AAB239-AS_SAM_17_03QT</strain>
        <tissue evidence="13">Leaf</tissue>
    </source>
</reference>
<dbReference type="GO" id="GO:0010268">
    <property type="term" value="P:brassinosteroid homeostasis"/>
    <property type="evidence" value="ECO:0007669"/>
    <property type="project" value="TreeGrafter"/>
</dbReference>
<evidence type="ECO:0000256" key="7">
    <source>
        <dbReference type="ARBA" id="ARBA00023002"/>
    </source>
</evidence>
<dbReference type="PROSITE" id="PS00086">
    <property type="entry name" value="CYTOCHROME_P450"/>
    <property type="match status" value="1"/>
</dbReference>
<proteinExistence type="inferred from homology"/>
<protein>
    <submittedName>
        <fullName evidence="13">Cytochrome P450 90B2-like</fullName>
    </submittedName>
</protein>
<keyword evidence="7 11" id="KW-0560">Oxidoreductase</keyword>
<dbReference type="SUPFAM" id="SSF48264">
    <property type="entry name" value="Cytochrome P450"/>
    <property type="match status" value="1"/>
</dbReference>
<comment type="caution">
    <text evidence="13">The sequence shown here is derived from an EMBL/GenBank/DDBJ whole genome shotgun (WGS) entry which is preliminary data.</text>
</comment>
<evidence type="ECO:0000256" key="1">
    <source>
        <dbReference type="ARBA" id="ARBA00004167"/>
    </source>
</evidence>
<name>A0AAX6GVS0_IRIPA</name>
<evidence type="ECO:0000313" key="13">
    <source>
        <dbReference type="EMBL" id="KAJ6832408.1"/>
    </source>
</evidence>
<organism evidence="13 14">
    <name type="scientific">Iris pallida</name>
    <name type="common">Sweet iris</name>
    <dbReference type="NCBI Taxonomy" id="29817"/>
    <lineage>
        <taxon>Eukaryota</taxon>
        <taxon>Viridiplantae</taxon>
        <taxon>Streptophyta</taxon>
        <taxon>Embryophyta</taxon>
        <taxon>Tracheophyta</taxon>
        <taxon>Spermatophyta</taxon>
        <taxon>Magnoliopsida</taxon>
        <taxon>Liliopsida</taxon>
        <taxon>Asparagales</taxon>
        <taxon>Iridaceae</taxon>
        <taxon>Iridoideae</taxon>
        <taxon>Irideae</taxon>
        <taxon>Iris</taxon>
    </lineage>
</organism>
<evidence type="ECO:0000256" key="9">
    <source>
        <dbReference type="ARBA" id="ARBA00023136"/>
    </source>
</evidence>
<evidence type="ECO:0000256" key="5">
    <source>
        <dbReference type="ARBA" id="ARBA00022955"/>
    </source>
</evidence>